<evidence type="ECO:0000313" key="2">
    <source>
        <dbReference type="EMBL" id="MCP1672937.1"/>
    </source>
</evidence>
<reference evidence="2" key="1">
    <citation type="submission" date="2022-03" db="EMBL/GenBank/DDBJ databases">
        <title>Genomic Encyclopedia of Type Strains, Phase III (KMG-III): the genomes of soil and plant-associated and newly described type strains.</title>
        <authorList>
            <person name="Whitman W."/>
        </authorList>
    </citation>
    <scope>NUCLEOTIDE SEQUENCE</scope>
    <source>
        <strain evidence="2">ANL 6-2</strain>
    </source>
</reference>
<feature type="region of interest" description="Disordered" evidence="1">
    <location>
        <begin position="57"/>
        <end position="80"/>
    </location>
</feature>
<keyword evidence="3" id="KW-1185">Reference proteome</keyword>
<sequence>MTKVTSDSDKPYGIRTTLTEGNPMAAEHLLGRNWEAYRWYATAAERDEVMADMLAEHPWSRPGDKPAIRCEPVERGAQAA</sequence>
<protein>
    <submittedName>
        <fullName evidence="2">Uncharacterized protein</fullName>
    </submittedName>
</protein>
<dbReference type="AlphaFoldDB" id="A0AAE3KEC4"/>
<proteinExistence type="predicted"/>
<accession>A0AAE3KEC4</accession>
<comment type="caution">
    <text evidence="2">The sequence shown here is derived from an EMBL/GenBank/DDBJ whole genome shotgun (WGS) entry which is preliminary data.</text>
</comment>
<dbReference type="RefSeq" id="WP_253472467.1">
    <property type="nucleotide sequence ID" value="NZ_JALJXV010000001.1"/>
</dbReference>
<evidence type="ECO:0000313" key="3">
    <source>
        <dbReference type="Proteomes" id="UP001205843"/>
    </source>
</evidence>
<organism evidence="2 3">
    <name type="scientific">Natronocella acetinitrilica</name>
    <dbReference type="NCBI Taxonomy" id="414046"/>
    <lineage>
        <taxon>Bacteria</taxon>
        <taxon>Pseudomonadati</taxon>
        <taxon>Pseudomonadota</taxon>
        <taxon>Gammaproteobacteria</taxon>
        <taxon>Chromatiales</taxon>
        <taxon>Ectothiorhodospiraceae</taxon>
        <taxon>Natronocella</taxon>
    </lineage>
</organism>
<name>A0AAE3KEC4_9GAMM</name>
<evidence type="ECO:0000256" key="1">
    <source>
        <dbReference type="SAM" id="MobiDB-lite"/>
    </source>
</evidence>
<dbReference type="EMBL" id="JALJXV010000001">
    <property type="protein sequence ID" value="MCP1672937.1"/>
    <property type="molecule type" value="Genomic_DNA"/>
</dbReference>
<dbReference type="Proteomes" id="UP001205843">
    <property type="component" value="Unassembled WGS sequence"/>
</dbReference>
<feature type="compositionally biased region" description="Basic and acidic residues" evidence="1">
    <location>
        <begin position="57"/>
        <end position="74"/>
    </location>
</feature>
<gene>
    <name evidence="2" type="ORF">J2T57_000029</name>
</gene>